<gene>
    <name evidence="8" type="ORF">SAMN06295987_1011091</name>
</gene>
<evidence type="ECO:0000256" key="3">
    <source>
        <dbReference type="SAM" id="MobiDB-lite"/>
    </source>
</evidence>
<dbReference type="NCBIfam" id="TIGR01730">
    <property type="entry name" value="RND_mfp"/>
    <property type="match status" value="1"/>
</dbReference>
<dbReference type="InterPro" id="IPR058624">
    <property type="entry name" value="MdtA-like_HH"/>
</dbReference>
<name>A0A1U6H283_9SPHN</name>
<feature type="region of interest" description="Disordered" evidence="3">
    <location>
        <begin position="320"/>
        <end position="344"/>
    </location>
</feature>
<dbReference type="GO" id="GO:0022857">
    <property type="term" value="F:transmembrane transporter activity"/>
    <property type="evidence" value="ECO:0007669"/>
    <property type="project" value="InterPro"/>
</dbReference>
<evidence type="ECO:0000256" key="1">
    <source>
        <dbReference type="ARBA" id="ARBA00004196"/>
    </source>
</evidence>
<dbReference type="Proteomes" id="UP000190989">
    <property type="component" value="Unassembled WGS sequence"/>
</dbReference>
<dbReference type="AlphaFoldDB" id="A0A1U6H283"/>
<dbReference type="PANTHER" id="PTHR30158">
    <property type="entry name" value="ACRA/E-RELATED COMPONENT OF DRUG EFFLUX TRANSPORTER"/>
    <property type="match status" value="1"/>
</dbReference>
<feature type="domain" description="Multidrug resistance protein MdtA-like alpha-helical hairpin" evidence="4">
    <location>
        <begin position="57"/>
        <end position="125"/>
    </location>
</feature>
<comment type="similarity">
    <text evidence="2">Belongs to the membrane fusion protein (MFP) (TC 8.A.1) family.</text>
</comment>
<evidence type="ECO:0000313" key="8">
    <source>
        <dbReference type="EMBL" id="SLJ89875.1"/>
    </source>
</evidence>
<dbReference type="Gene3D" id="2.40.420.20">
    <property type="match status" value="1"/>
</dbReference>
<dbReference type="Pfam" id="PF25967">
    <property type="entry name" value="RND-MFP_C"/>
    <property type="match status" value="1"/>
</dbReference>
<dbReference type="SUPFAM" id="SSF111369">
    <property type="entry name" value="HlyD-like secretion proteins"/>
    <property type="match status" value="1"/>
</dbReference>
<dbReference type="InterPro" id="IPR058627">
    <property type="entry name" value="MdtA-like_C"/>
</dbReference>
<dbReference type="Pfam" id="PF25944">
    <property type="entry name" value="Beta-barrel_RND"/>
    <property type="match status" value="1"/>
</dbReference>
<reference evidence="9" key="1">
    <citation type="submission" date="2017-02" db="EMBL/GenBank/DDBJ databases">
        <authorList>
            <person name="Varghese N."/>
            <person name="Submissions S."/>
        </authorList>
    </citation>
    <scope>NUCLEOTIDE SEQUENCE [LARGE SCALE GENOMIC DNA]</scope>
    <source>
        <strain evidence="9">SM117</strain>
    </source>
</reference>
<dbReference type="InterPro" id="IPR058626">
    <property type="entry name" value="MdtA-like_b-barrel"/>
</dbReference>
<evidence type="ECO:0000259" key="5">
    <source>
        <dbReference type="Pfam" id="PF25917"/>
    </source>
</evidence>
<evidence type="ECO:0000313" key="9">
    <source>
        <dbReference type="Proteomes" id="UP000190989"/>
    </source>
</evidence>
<dbReference type="PANTHER" id="PTHR30158:SF3">
    <property type="entry name" value="MULTIDRUG EFFLUX PUMP SUBUNIT ACRA-RELATED"/>
    <property type="match status" value="1"/>
</dbReference>
<dbReference type="Gene3D" id="1.10.287.470">
    <property type="entry name" value="Helix hairpin bin"/>
    <property type="match status" value="1"/>
</dbReference>
<dbReference type="Pfam" id="PF25876">
    <property type="entry name" value="HH_MFP_RND"/>
    <property type="match status" value="1"/>
</dbReference>
<dbReference type="Pfam" id="PF25917">
    <property type="entry name" value="BSH_RND"/>
    <property type="match status" value="1"/>
</dbReference>
<dbReference type="InterPro" id="IPR006143">
    <property type="entry name" value="RND_pump_MFP"/>
</dbReference>
<evidence type="ECO:0000259" key="6">
    <source>
        <dbReference type="Pfam" id="PF25944"/>
    </source>
</evidence>
<comment type="subcellular location">
    <subcellularLocation>
        <location evidence="1">Cell envelope</location>
    </subcellularLocation>
</comment>
<dbReference type="InterPro" id="IPR058625">
    <property type="entry name" value="MdtA-like_BSH"/>
</dbReference>
<feature type="domain" description="Multidrug resistance protein MdtA-like barrel-sandwich hybrid" evidence="5">
    <location>
        <begin position="16"/>
        <end position="158"/>
    </location>
</feature>
<dbReference type="FunFam" id="2.40.420.20:FF:000001">
    <property type="entry name" value="Efflux RND transporter periplasmic adaptor subunit"/>
    <property type="match status" value="1"/>
</dbReference>
<dbReference type="GO" id="GO:0030313">
    <property type="term" value="C:cell envelope"/>
    <property type="evidence" value="ECO:0007669"/>
    <property type="project" value="UniProtKB-SubCell"/>
</dbReference>
<dbReference type="STRING" id="428990.SAMN06295987_1011091"/>
<accession>A0A1U6H283</accession>
<protein>
    <submittedName>
        <fullName evidence="8">Membrane fusion protein, multidrug efflux system</fullName>
    </submittedName>
</protein>
<evidence type="ECO:0000259" key="7">
    <source>
        <dbReference type="Pfam" id="PF25967"/>
    </source>
</evidence>
<evidence type="ECO:0000259" key="4">
    <source>
        <dbReference type="Pfam" id="PF25876"/>
    </source>
</evidence>
<feature type="domain" description="Multidrug resistance protein MdtA-like C-terminal permuted SH3" evidence="7">
    <location>
        <begin position="253"/>
        <end position="313"/>
    </location>
</feature>
<organism evidence="8 9">
    <name type="scientific">Novosphingobium mathurense</name>
    <dbReference type="NCBI Taxonomy" id="428990"/>
    <lineage>
        <taxon>Bacteria</taxon>
        <taxon>Pseudomonadati</taxon>
        <taxon>Pseudomonadota</taxon>
        <taxon>Alphaproteobacteria</taxon>
        <taxon>Sphingomonadales</taxon>
        <taxon>Sphingomonadaceae</taxon>
        <taxon>Novosphingobium</taxon>
    </lineage>
</organism>
<feature type="domain" description="Multidrug resistance protein MdtA-like beta-barrel" evidence="6">
    <location>
        <begin position="162"/>
        <end position="247"/>
    </location>
</feature>
<dbReference type="Gene3D" id="2.40.50.100">
    <property type="match status" value="1"/>
</dbReference>
<evidence type="ECO:0000256" key="2">
    <source>
        <dbReference type="ARBA" id="ARBA00009477"/>
    </source>
</evidence>
<keyword evidence="9" id="KW-1185">Reference proteome</keyword>
<dbReference type="GO" id="GO:0046677">
    <property type="term" value="P:response to antibiotic"/>
    <property type="evidence" value="ECO:0007669"/>
    <property type="project" value="TreeGrafter"/>
</dbReference>
<dbReference type="GO" id="GO:0005886">
    <property type="term" value="C:plasma membrane"/>
    <property type="evidence" value="ECO:0007669"/>
    <property type="project" value="TreeGrafter"/>
</dbReference>
<sequence>MPVEVVLGGRTVAYETSEVRPQVSGVIKKRYFTEGSFVRAGQPLFQIDPSLYRAAVNQSEANLASARASADAAAVKAERYRPLADMEAIAKQDYTDALAQARVAKAAVAQNAAALDTARINLRFTTVPAPISGRIGRSLFTVGALASASQSDPLAVIQRTDPIFVDMKQSSTDLTALRQKLSRGGARAGSASVRLKLQDGTDYGATGTVKFSEVTVDEATGTVTIRAQFPNSEGLLLPGMFVNAVFDQSVEQNAYLVPQAAVLRDFDGSAYVMVVGKDNKAMRRKVTSGRTRGQYSVITGGLSRGDKVIVDGLNGLKQGAGIKPVPASTPEKVASPAKPSGKQD</sequence>
<dbReference type="EMBL" id="FVZE01000001">
    <property type="protein sequence ID" value="SLJ89875.1"/>
    <property type="molecule type" value="Genomic_DNA"/>
</dbReference>
<proteinExistence type="inferred from homology"/>
<dbReference type="Gene3D" id="2.40.30.170">
    <property type="match status" value="1"/>
</dbReference>